<dbReference type="Gene3D" id="3.30.360.10">
    <property type="entry name" value="Dihydrodipicolinate Reductase, domain 2"/>
    <property type="match status" value="1"/>
</dbReference>
<dbReference type="InterPro" id="IPR036291">
    <property type="entry name" value="NAD(P)-bd_dom_sf"/>
</dbReference>
<dbReference type="EMBL" id="CP045851">
    <property type="protein sequence ID" value="QGG93629.1"/>
    <property type="molecule type" value="Genomic_DNA"/>
</dbReference>
<keyword evidence="4" id="KW-1185">Reference proteome</keyword>
<dbReference type="GO" id="GO:0000166">
    <property type="term" value="F:nucleotide binding"/>
    <property type="evidence" value="ECO:0007669"/>
    <property type="project" value="InterPro"/>
</dbReference>
<dbReference type="KEGG" id="atq:GH723_00050"/>
<organism evidence="3 4">
    <name type="scientific">Actinomarinicola tropica</name>
    <dbReference type="NCBI Taxonomy" id="2789776"/>
    <lineage>
        <taxon>Bacteria</taxon>
        <taxon>Bacillati</taxon>
        <taxon>Actinomycetota</taxon>
        <taxon>Acidimicrobiia</taxon>
        <taxon>Acidimicrobiales</taxon>
        <taxon>Iamiaceae</taxon>
        <taxon>Actinomarinicola</taxon>
    </lineage>
</organism>
<dbReference type="InterPro" id="IPR000683">
    <property type="entry name" value="Gfo/Idh/MocA-like_OxRdtase_N"/>
</dbReference>
<sequence>MGRVGRRPQTGAGASSPARTSTDVADPTVGVIGVGAVGARAARQLVSTDDLGTVVLRDVDVERVEAVARSLGSSARVETPPFAEPPRVDVAVLATPAGTHADLARDLLGAGSSVVSVADSVEDVRALLDLDAEARERGLSVVVGAGFSPGLTCVLARHAAAAFTAVDEIHVAVTGTGGPECARQHHRALAGWSVDWRDGGWVTRRGGSGRELCFFPDPVGGQDCYRAARPEALLLAPVFPGVARVTARMAATRRDRLTARLPMLRKPHPEGGPGGVRVEVRGRQGTARHVRVLGAMDRPAVGAGAVAAVAAAHVLAGSVQRPGAGSLAELVEPVPFLTELARRGVKAAVFEGHDTDPSGFVRPAG</sequence>
<dbReference type="Pfam" id="PF01408">
    <property type="entry name" value="GFO_IDH_MocA"/>
    <property type="match status" value="1"/>
</dbReference>
<dbReference type="Proteomes" id="UP000334019">
    <property type="component" value="Chromosome"/>
</dbReference>
<dbReference type="AlphaFoldDB" id="A0A5Q2R9Q3"/>
<evidence type="ECO:0000256" key="1">
    <source>
        <dbReference type="SAM" id="MobiDB-lite"/>
    </source>
</evidence>
<evidence type="ECO:0000313" key="4">
    <source>
        <dbReference type="Proteomes" id="UP000334019"/>
    </source>
</evidence>
<reference evidence="3 4" key="1">
    <citation type="submission" date="2019-11" db="EMBL/GenBank/DDBJ databases">
        <authorList>
            <person name="He Y."/>
        </authorList>
    </citation>
    <scope>NUCLEOTIDE SEQUENCE [LARGE SCALE GENOMIC DNA]</scope>
    <source>
        <strain evidence="3 4">SCSIO 58843</strain>
    </source>
</reference>
<gene>
    <name evidence="3" type="ORF">GH723_00050</name>
</gene>
<feature type="domain" description="Gfo/Idh/MocA-like oxidoreductase N-terminal" evidence="2">
    <location>
        <begin position="29"/>
        <end position="134"/>
    </location>
</feature>
<evidence type="ECO:0000259" key="2">
    <source>
        <dbReference type="Pfam" id="PF01408"/>
    </source>
</evidence>
<feature type="region of interest" description="Disordered" evidence="1">
    <location>
        <begin position="1"/>
        <end position="25"/>
    </location>
</feature>
<protein>
    <recommendedName>
        <fullName evidence="2">Gfo/Idh/MocA-like oxidoreductase N-terminal domain-containing protein</fullName>
    </recommendedName>
</protein>
<proteinExistence type="predicted"/>
<evidence type="ECO:0000313" key="3">
    <source>
        <dbReference type="EMBL" id="QGG93629.1"/>
    </source>
</evidence>
<dbReference type="PANTHER" id="PTHR43796:SF2">
    <property type="entry name" value="CARBOXYNORSPERMIDINE SYNTHASE"/>
    <property type="match status" value="1"/>
</dbReference>
<dbReference type="SUPFAM" id="SSF51735">
    <property type="entry name" value="NAD(P)-binding Rossmann-fold domains"/>
    <property type="match status" value="1"/>
</dbReference>
<dbReference type="Gene3D" id="3.40.50.720">
    <property type="entry name" value="NAD(P)-binding Rossmann-like Domain"/>
    <property type="match status" value="1"/>
</dbReference>
<dbReference type="PANTHER" id="PTHR43796">
    <property type="entry name" value="CARBOXYNORSPERMIDINE SYNTHASE"/>
    <property type="match status" value="1"/>
</dbReference>
<name>A0A5Q2R9Q3_9ACTN</name>
<accession>A0A5Q2R9Q3</accession>